<feature type="transmembrane region" description="Helical" evidence="2">
    <location>
        <begin position="38"/>
        <end position="64"/>
    </location>
</feature>
<dbReference type="Proteomes" id="UP000323824">
    <property type="component" value="Chromosome"/>
</dbReference>
<feature type="region of interest" description="Disordered" evidence="1">
    <location>
        <begin position="133"/>
        <end position="173"/>
    </location>
</feature>
<dbReference type="KEGG" id="sper:EW093_15485"/>
<organism evidence="3 4">
    <name type="scientific">Thiospirochaeta perfilievii</name>
    <dbReference type="NCBI Taxonomy" id="252967"/>
    <lineage>
        <taxon>Bacteria</taxon>
        <taxon>Pseudomonadati</taxon>
        <taxon>Spirochaetota</taxon>
        <taxon>Spirochaetia</taxon>
        <taxon>Spirochaetales</taxon>
        <taxon>Spirochaetaceae</taxon>
        <taxon>Thiospirochaeta</taxon>
    </lineage>
</organism>
<feature type="region of interest" description="Disordered" evidence="1">
    <location>
        <begin position="95"/>
        <end position="119"/>
    </location>
</feature>
<gene>
    <name evidence="3" type="ORF">EW093_15485</name>
</gene>
<keyword evidence="2" id="KW-1133">Transmembrane helix</keyword>
<name>A0A5C1QD40_9SPIO</name>
<keyword evidence="2" id="KW-0812">Transmembrane</keyword>
<dbReference type="EMBL" id="CP035807">
    <property type="protein sequence ID" value="QEN06033.1"/>
    <property type="molecule type" value="Genomic_DNA"/>
</dbReference>
<dbReference type="AlphaFoldDB" id="A0A5C1QD40"/>
<reference evidence="3 4" key="2">
    <citation type="submission" date="2019-09" db="EMBL/GenBank/DDBJ databases">
        <title>Complete Genome Sequence and Methylome Analysis of free living Spirochaetas.</title>
        <authorList>
            <person name="Leshcheva N."/>
            <person name="Mikheeva N."/>
        </authorList>
    </citation>
    <scope>NUCLEOTIDE SEQUENCE [LARGE SCALE GENOMIC DNA]</scope>
    <source>
        <strain evidence="3 4">P</strain>
    </source>
</reference>
<sequence>MDLNINNVNKKIVIFFSVFSFILSFISGIFAGSSFINLIFSSIISGVVIGLLIVALNFVVIIFLPELLEDSDQIDSDTLDGNNRVDIVMPEESYKVQSRNEDDDTLDAQVGEDTGDTLDSGFKEVSLGNLESLSSSDSLTSDDSQIKEDFSESDSFTPSGSSGSTGVESHSVEEMAKAVKTVLKKD</sequence>
<feature type="transmembrane region" description="Helical" evidence="2">
    <location>
        <begin position="12"/>
        <end position="32"/>
    </location>
</feature>
<feature type="compositionally biased region" description="Low complexity" evidence="1">
    <location>
        <begin position="153"/>
        <end position="169"/>
    </location>
</feature>
<evidence type="ECO:0000256" key="1">
    <source>
        <dbReference type="SAM" id="MobiDB-lite"/>
    </source>
</evidence>
<reference evidence="3 4" key="1">
    <citation type="submission" date="2019-02" db="EMBL/GenBank/DDBJ databases">
        <authorList>
            <person name="Fomenkov A."/>
            <person name="Dubinina G."/>
            <person name="Grabovich M."/>
            <person name="Vincze T."/>
            <person name="Roberts R.J."/>
        </authorList>
    </citation>
    <scope>NUCLEOTIDE SEQUENCE [LARGE SCALE GENOMIC DNA]</scope>
    <source>
        <strain evidence="3 4">P</strain>
    </source>
</reference>
<proteinExistence type="predicted"/>
<protein>
    <submittedName>
        <fullName evidence="3">Uncharacterized protein</fullName>
    </submittedName>
</protein>
<evidence type="ECO:0000313" key="4">
    <source>
        <dbReference type="Proteomes" id="UP000323824"/>
    </source>
</evidence>
<accession>A0A5C1QD40</accession>
<evidence type="ECO:0000313" key="3">
    <source>
        <dbReference type="EMBL" id="QEN06033.1"/>
    </source>
</evidence>
<evidence type="ECO:0000256" key="2">
    <source>
        <dbReference type="SAM" id="Phobius"/>
    </source>
</evidence>
<keyword evidence="4" id="KW-1185">Reference proteome</keyword>
<dbReference type="RefSeq" id="WP_149569267.1">
    <property type="nucleotide sequence ID" value="NZ_CP035807.1"/>
</dbReference>
<keyword evidence="2" id="KW-0472">Membrane</keyword>
<feature type="compositionally biased region" description="Low complexity" evidence="1">
    <location>
        <begin position="133"/>
        <end position="143"/>
    </location>
</feature>